<dbReference type="Gene3D" id="1.20.5.170">
    <property type="match status" value="1"/>
</dbReference>
<dbReference type="InterPro" id="IPR004827">
    <property type="entry name" value="bZIP"/>
</dbReference>
<feature type="compositionally biased region" description="Basic and acidic residues" evidence="5">
    <location>
        <begin position="324"/>
        <end position="337"/>
    </location>
</feature>
<dbReference type="CDD" id="cd14694">
    <property type="entry name" value="bZIP_NFIL3"/>
    <property type="match status" value="1"/>
</dbReference>
<dbReference type="GeneID" id="106470212"/>
<feature type="compositionally biased region" description="Basic and acidic residues" evidence="5">
    <location>
        <begin position="421"/>
        <end position="438"/>
    </location>
</feature>
<dbReference type="RefSeq" id="XP_013786206.2">
    <property type="nucleotide sequence ID" value="XM_013930752.2"/>
</dbReference>
<proteinExistence type="predicted"/>
<feature type="region of interest" description="Disordered" evidence="5">
    <location>
        <begin position="238"/>
        <end position="294"/>
    </location>
</feature>
<feature type="region of interest" description="Disordered" evidence="5">
    <location>
        <begin position="413"/>
        <end position="438"/>
    </location>
</feature>
<dbReference type="SMART" id="SM00338">
    <property type="entry name" value="BRLZ"/>
    <property type="match status" value="1"/>
</dbReference>
<evidence type="ECO:0000256" key="5">
    <source>
        <dbReference type="SAM" id="MobiDB-lite"/>
    </source>
</evidence>
<feature type="domain" description="BZIP" evidence="6">
    <location>
        <begin position="83"/>
        <end position="134"/>
    </location>
</feature>
<dbReference type="SUPFAM" id="SSF57959">
    <property type="entry name" value="Leucine zipper domain"/>
    <property type="match status" value="1"/>
</dbReference>
<evidence type="ECO:0000313" key="7">
    <source>
        <dbReference type="Proteomes" id="UP000694941"/>
    </source>
</evidence>
<gene>
    <name evidence="8" type="primary">LOC106470212</name>
</gene>
<keyword evidence="4" id="KW-0539">Nucleus</keyword>
<feature type="compositionally biased region" description="Basic residues" evidence="5">
    <location>
        <begin position="366"/>
        <end position="382"/>
    </location>
</feature>
<dbReference type="InterPro" id="IPR046347">
    <property type="entry name" value="bZIP_sf"/>
</dbReference>
<organism evidence="7 8">
    <name type="scientific">Limulus polyphemus</name>
    <name type="common">Atlantic horseshoe crab</name>
    <dbReference type="NCBI Taxonomy" id="6850"/>
    <lineage>
        <taxon>Eukaryota</taxon>
        <taxon>Metazoa</taxon>
        <taxon>Ecdysozoa</taxon>
        <taxon>Arthropoda</taxon>
        <taxon>Chelicerata</taxon>
        <taxon>Merostomata</taxon>
        <taxon>Xiphosura</taxon>
        <taxon>Limulidae</taxon>
        <taxon>Limulus</taxon>
    </lineage>
</organism>
<protein>
    <submittedName>
        <fullName evidence="8">Nuclear factor interleukin-3-regulated protein-like</fullName>
    </submittedName>
</protein>
<feature type="compositionally biased region" description="Low complexity" evidence="5">
    <location>
        <begin position="338"/>
        <end position="352"/>
    </location>
</feature>
<keyword evidence="2" id="KW-0238">DNA-binding</keyword>
<dbReference type="InterPro" id="IPR047229">
    <property type="entry name" value="NFIL3-like"/>
</dbReference>
<feature type="region of interest" description="Disordered" evidence="5">
    <location>
        <begin position="306"/>
        <end position="382"/>
    </location>
</feature>
<dbReference type="PROSITE" id="PS50217">
    <property type="entry name" value="BZIP"/>
    <property type="match status" value="1"/>
</dbReference>
<evidence type="ECO:0000256" key="4">
    <source>
        <dbReference type="ARBA" id="ARBA00023242"/>
    </source>
</evidence>
<dbReference type="InterPro" id="IPR047106">
    <property type="entry name" value="NFIL3-like_bZIP"/>
</dbReference>
<evidence type="ECO:0000259" key="6">
    <source>
        <dbReference type="PROSITE" id="PS50217"/>
    </source>
</evidence>
<dbReference type="Pfam" id="PF07716">
    <property type="entry name" value="bZIP_2"/>
    <property type="match status" value="1"/>
</dbReference>
<evidence type="ECO:0000256" key="3">
    <source>
        <dbReference type="ARBA" id="ARBA00023163"/>
    </source>
</evidence>
<evidence type="ECO:0000313" key="8">
    <source>
        <dbReference type="RefSeq" id="XP_013786206.2"/>
    </source>
</evidence>
<evidence type="ECO:0000256" key="1">
    <source>
        <dbReference type="ARBA" id="ARBA00023015"/>
    </source>
</evidence>
<feature type="compositionally biased region" description="Low complexity" evidence="5">
    <location>
        <begin position="238"/>
        <end position="253"/>
    </location>
</feature>
<dbReference type="PROSITE" id="PS00036">
    <property type="entry name" value="BZIP_BASIC"/>
    <property type="match status" value="1"/>
</dbReference>
<feature type="compositionally biased region" description="Low complexity" evidence="5">
    <location>
        <begin position="260"/>
        <end position="288"/>
    </location>
</feature>
<feature type="region of interest" description="Disordered" evidence="5">
    <location>
        <begin position="83"/>
        <end position="102"/>
    </location>
</feature>
<reference evidence="8" key="1">
    <citation type="submission" date="2025-08" db="UniProtKB">
        <authorList>
            <consortium name="RefSeq"/>
        </authorList>
    </citation>
    <scope>IDENTIFICATION</scope>
    <source>
        <tissue evidence="8">Muscle</tissue>
    </source>
</reference>
<name>A0ABM1BPK3_LIMPO</name>
<keyword evidence="3" id="KW-0804">Transcription</keyword>
<sequence length="438" mass="48660">MMMAKNEPLANQPRFQAEPILPFFQEELPSVPVVVTSFAHFPSQTEDWTNHMNVPVNPAPRIKPTKLFSARKQREFIPDSRKDDSYWDRRRRNNEAAKRSRQKRRLNDLVLESKVLELTKENVILRAELGAIKDHYCISTEPLPNHDKVQLSLAGSCTEVLGRCSLVPSIGSTIVTTTSSFVNIQAAPSLTSCLNTTSNQSSLQSISVIHIRPIPKIARISDSDYSINNDTTLASLQSNTNTTNSCSTLKHSLPLPPPASRSSPVDQESVSSPSSWSSIDDSSQTSASGHSLPHFSLPLKLRHKSHLGEREKHHNSPSPTDSGRSSRRDSSSTREDVSSISSDGDSTGSNDNPTSSGSLSSVDIKLKHRSQRRSTHKLPPHNRHLLQAENSQLRSELQRLASEVENLLDIMLQEGSQMESDGQRLPEEQYAMSHDDRN</sequence>
<dbReference type="PANTHER" id="PTHR15284:SF0">
    <property type="entry name" value="GH23983P"/>
    <property type="match status" value="1"/>
</dbReference>
<keyword evidence="7" id="KW-1185">Reference proteome</keyword>
<keyword evidence="1" id="KW-0805">Transcription regulation</keyword>
<accession>A0ABM1BPK3</accession>
<feature type="compositionally biased region" description="Basic and acidic residues" evidence="5">
    <location>
        <begin position="83"/>
        <end position="98"/>
    </location>
</feature>
<dbReference type="Proteomes" id="UP000694941">
    <property type="component" value="Unplaced"/>
</dbReference>
<dbReference type="PANTHER" id="PTHR15284">
    <property type="entry name" value="NUCLEAR FACTOR INTERLEUKIN-3-REGULATED PROTEIN"/>
    <property type="match status" value="1"/>
</dbReference>
<evidence type="ECO:0000256" key="2">
    <source>
        <dbReference type="ARBA" id="ARBA00023125"/>
    </source>
</evidence>